<dbReference type="PANTHER" id="PTHR20935:SF0">
    <property type="entry name" value="SERINE_THREONINE-PROTEIN PHOSPHATASE PGAM5, MITOCHONDRIAL"/>
    <property type="match status" value="1"/>
</dbReference>
<reference evidence="2" key="2">
    <citation type="submission" date="2020-09" db="EMBL/GenBank/DDBJ databases">
        <authorList>
            <person name="Sun Q."/>
            <person name="Kim S."/>
        </authorList>
    </citation>
    <scope>NUCLEOTIDE SEQUENCE</scope>
    <source>
        <strain evidence="2">KCTC 12711</strain>
    </source>
</reference>
<dbReference type="InterPro" id="IPR029033">
    <property type="entry name" value="His_PPase_superfam"/>
</dbReference>
<dbReference type="Proteomes" id="UP000614811">
    <property type="component" value="Unassembled WGS sequence"/>
</dbReference>
<comment type="caution">
    <text evidence="2">The sequence shown here is derived from an EMBL/GenBank/DDBJ whole genome shotgun (WGS) entry which is preliminary data.</text>
</comment>
<dbReference type="Gene3D" id="3.40.50.1240">
    <property type="entry name" value="Phosphoglycerate mutase-like"/>
    <property type="match status" value="1"/>
</dbReference>
<dbReference type="InterPro" id="IPR051021">
    <property type="entry name" value="Mito_Ser/Thr_phosphatase"/>
</dbReference>
<keyword evidence="3" id="KW-1185">Reference proteome</keyword>
<dbReference type="Pfam" id="PF00300">
    <property type="entry name" value="His_Phos_1"/>
    <property type="match status" value="1"/>
</dbReference>
<name>A0A918RRB4_9GAMM</name>
<evidence type="ECO:0000313" key="3">
    <source>
        <dbReference type="Proteomes" id="UP000614811"/>
    </source>
</evidence>
<reference evidence="2" key="1">
    <citation type="journal article" date="2014" name="Int. J. Syst. Evol. Microbiol.">
        <title>Complete genome sequence of Corynebacterium casei LMG S-19264T (=DSM 44701T), isolated from a smear-ripened cheese.</title>
        <authorList>
            <consortium name="US DOE Joint Genome Institute (JGI-PGF)"/>
            <person name="Walter F."/>
            <person name="Albersmeier A."/>
            <person name="Kalinowski J."/>
            <person name="Ruckert C."/>
        </authorList>
    </citation>
    <scope>NUCLEOTIDE SEQUENCE</scope>
    <source>
        <strain evidence="2">KCTC 12711</strain>
    </source>
</reference>
<dbReference type="CDD" id="cd07067">
    <property type="entry name" value="HP_PGM_like"/>
    <property type="match status" value="1"/>
</dbReference>
<protein>
    <submittedName>
        <fullName evidence="2">Histidine phosphatase family protein</fullName>
    </submittedName>
</protein>
<dbReference type="GO" id="GO:0016787">
    <property type="term" value="F:hydrolase activity"/>
    <property type="evidence" value="ECO:0007669"/>
    <property type="project" value="UniProtKB-KW"/>
</dbReference>
<evidence type="ECO:0000313" key="2">
    <source>
        <dbReference type="EMBL" id="GHA08002.1"/>
    </source>
</evidence>
<dbReference type="InterPro" id="IPR013078">
    <property type="entry name" value="His_Pase_superF_clade-1"/>
</dbReference>
<dbReference type="SUPFAM" id="SSF53254">
    <property type="entry name" value="Phosphoglycerate mutase-like"/>
    <property type="match status" value="1"/>
</dbReference>
<proteinExistence type="predicted"/>
<evidence type="ECO:0000256" key="1">
    <source>
        <dbReference type="ARBA" id="ARBA00022801"/>
    </source>
</evidence>
<accession>A0A918RRB4</accession>
<dbReference type="SMART" id="SM00855">
    <property type="entry name" value="PGAM"/>
    <property type="match status" value="1"/>
</dbReference>
<gene>
    <name evidence="2" type="primary">gpmA</name>
    <name evidence="2" type="ORF">GCM10008090_17280</name>
</gene>
<dbReference type="AlphaFoldDB" id="A0A918RRB4"/>
<keyword evidence="1" id="KW-0378">Hydrolase</keyword>
<sequence>MASIYLIRHGQASFGQENYDQLSELGQQQAAHLGRSISQRVPKVDQVVLGGMLRHRQTAENCLAGYAQRLADSNPTIDAGWNEYDHQDILAQLRPEYKTAGGMTEFIASQTNPKQVFEQDFNAAIDRWTSGQFDADYVECWQDYRQRVLTALQRVIDASTNAKNLFVFTSGGPISVVAQHLLGVPAEQIMRMNWTLMNCAVTKLVSTSDRVFLSTLNEHTHFEGAENKHLITYT</sequence>
<dbReference type="EMBL" id="BMXA01000002">
    <property type="protein sequence ID" value="GHA08002.1"/>
    <property type="molecule type" value="Genomic_DNA"/>
</dbReference>
<organism evidence="2 3">
    <name type="scientific">Arenicella chitinivorans</name>
    <dbReference type="NCBI Taxonomy" id="1329800"/>
    <lineage>
        <taxon>Bacteria</taxon>
        <taxon>Pseudomonadati</taxon>
        <taxon>Pseudomonadota</taxon>
        <taxon>Gammaproteobacteria</taxon>
        <taxon>Arenicellales</taxon>
        <taxon>Arenicellaceae</taxon>
        <taxon>Arenicella</taxon>
    </lineage>
</organism>
<dbReference type="PANTHER" id="PTHR20935">
    <property type="entry name" value="PHOSPHOGLYCERATE MUTASE-RELATED"/>
    <property type="match status" value="1"/>
</dbReference>
<dbReference type="RefSeq" id="WP_189399865.1">
    <property type="nucleotide sequence ID" value="NZ_BMXA01000002.1"/>
</dbReference>